<dbReference type="InterPro" id="IPR003718">
    <property type="entry name" value="OsmC/Ohr_fam"/>
</dbReference>
<comment type="caution">
    <text evidence="2">The sequence shown here is derived from an EMBL/GenBank/DDBJ whole genome shotgun (WGS) entry which is preliminary data.</text>
</comment>
<dbReference type="GO" id="GO:0006979">
    <property type="term" value="P:response to oxidative stress"/>
    <property type="evidence" value="ECO:0007669"/>
    <property type="project" value="InterPro"/>
</dbReference>
<dbReference type="InterPro" id="IPR015946">
    <property type="entry name" value="KH_dom-like_a/b"/>
</dbReference>
<evidence type="ECO:0000313" key="3">
    <source>
        <dbReference type="Proteomes" id="UP000306980"/>
    </source>
</evidence>
<dbReference type="RefSeq" id="WP_138604413.1">
    <property type="nucleotide sequence ID" value="NZ_VCIA01000001.1"/>
</dbReference>
<evidence type="ECO:0000313" key="2">
    <source>
        <dbReference type="EMBL" id="TMN23523.1"/>
    </source>
</evidence>
<evidence type="ECO:0000256" key="1">
    <source>
        <dbReference type="ARBA" id="ARBA00007378"/>
    </source>
</evidence>
<gene>
    <name evidence="2" type="ORF">FFL34_16510</name>
</gene>
<reference evidence="2 3" key="1">
    <citation type="submission" date="2019-05" db="EMBL/GenBank/DDBJ databases">
        <title>Genomic analysis of Lentibacillus sp. NKC220-2.</title>
        <authorList>
            <person name="Oh Y.J."/>
        </authorList>
    </citation>
    <scope>NUCLEOTIDE SEQUENCE [LARGE SCALE GENOMIC DNA]</scope>
    <source>
        <strain evidence="2 3">NKC220-2</strain>
    </source>
</reference>
<dbReference type="Proteomes" id="UP000306980">
    <property type="component" value="Unassembled WGS sequence"/>
</dbReference>
<proteinExistence type="inferred from homology"/>
<dbReference type="InterPro" id="IPR019953">
    <property type="entry name" value="OHR"/>
</dbReference>
<dbReference type="NCBIfam" id="TIGR03561">
    <property type="entry name" value="organ_hyd_perox"/>
    <property type="match status" value="1"/>
</dbReference>
<dbReference type="SUPFAM" id="SSF82784">
    <property type="entry name" value="OsmC-like"/>
    <property type="match status" value="1"/>
</dbReference>
<dbReference type="PANTHER" id="PTHR33797">
    <property type="entry name" value="ORGANIC HYDROPEROXIDE RESISTANCE PROTEIN-LIKE"/>
    <property type="match status" value="1"/>
</dbReference>
<dbReference type="AlphaFoldDB" id="A0A5S3R832"/>
<dbReference type="EMBL" id="VCIA01000001">
    <property type="protein sequence ID" value="TMN23523.1"/>
    <property type="molecule type" value="Genomic_DNA"/>
</dbReference>
<dbReference type="Gene3D" id="3.30.300.20">
    <property type="match status" value="1"/>
</dbReference>
<accession>A0A5S3R832</accession>
<protein>
    <submittedName>
        <fullName evidence="2">Ohr family peroxiredoxin</fullName>
    </submittedName>
</protein>
<sequence length="143" mass="15345">MSEVLVTSKAIAAYGSDGHVRSADGLIDLNLVDSIRSNEGSGADPEQLFAAAYAACFDGALQLAAKKKKESIDSETTVEVRLYKDTDYGGYKITVHLDVRIEGVNPEEAEELASKAYQICPYSKATRGNITVTLNPMAVEKPS</sequence>
<organism evidence="2 3">
    <name type="scientific">Lentibacillus cibarius</name>
    <dbReference type="NCBI Taxonomy" id="2583219"/>
    <lineage>
        <taxon>Bacteria</taxon>
        <taxon>Bacillati</taxon>
        <taxon>Bacillota</taxon>
        <taxon>Bacilli</taxon>
        <taxon>Bacillales</taxon>
        <taxon>Bacillaceae</taxon>
        <taxon>Lentibacillus</taxon>
    </lineage>
</organism>
<name>A0A5S3R832_9BACI</name>
<dbReference type="InterPro" id="IPR036102">
    <property type="entry name" value="OsmC/Ohrsf"/>
</dbReference>
<dbReference type="OrthoDB" id="9797508at2"/>
<dbReference type="Pfam" id="PF02566">
    <property type="entry name" value="OsmC"/>
    <property type="match status" value="1"/>
</dbReference>
<comment type="similarity">
    <text evidence="1">Belongs to the OsmC/Ohr family.</text>
</comment>
<dbReference type="PANTHER" id="PTHR33797:SF2">
    <property type="entry name" value="ORGANIC HYDROPEROXIDE RESISTANCE PROTEIN-LIKE"/>
    <property type="match status" value="1"/>
</dbReference>